<dbReference type="GO" id="GO:0005886">
    <property type="term" value="C:plasma membrane"/>
    <property type="evidence" value="ECO:0007669"/>
    <property type="project" value="TreeGrafter"/>
</dbReference>
<evidence type="ECO:0000256" key="8">
    <source>
        <dbReference type="ARBA" id="ARBA00023316"/>
    </source>
</evidence>
<evidence type="ECO:0000256" key="6">
    <source>
        <dbReference type="ARBA" id="ARBA00023136"/>
    </source>
</evidence>
<feature type="transmembrane region" description="Helical" evidence="10">
    <location>
        <begin position="32"/>
        <end position="55"/>
    </location>
</feature>
<dbReference type="InterPro" id="IPR005629">
    <property type="entry name" value="Skn1/Kre6/Sbg1"/>
</dbReference>
<protein>
    <submittedName>
        <fullName evidence="12">Glycoside hydrolase family 16 protein</fullName>
    </submittedName>
</protein>
<comment type="subcellular location">
    <subcellularLocation>
        <location evidence="1">Membrane</location>
        <topology evidence="1">Single-pass type II membrane protein</topology>
    </subcellularLocation>
</comment>
<accession>A0A067MJY8</accession>
<evidence type="ECO:0000259" key="11">
    <source>
        <dbReference type="PROSITE" id="PS51762"/>
    </source>
</evidence>
<dbReference type="SUPFAM" id="SSF49899">
    <property type="entry name" value="Concanavalin A-like lectins/glucanases"/>
    <property type="match status" value="1"/>
</dbReference>
<evidence type="ECO:0000256" key="5">
    <source>
        <dbReference type="ARBA" id="ARBA00022989"/>
    </source>
</evidence>
<dbReference type="PANTHER" id="PTHR31361:SF15">
    <property type="entry name" value="GH16 DOMAIN-CONTAINING PROTEIN"/>
    <property type="match status" value="1"/>
</dbReference>
<name>A0A067MJY8_BOTB1</name>
<evidence type="ECO:0000313" key="12">
    <source>
        <dbReference type="EMBL" id="KDQ15829.1"/>
    </source>
</evidence>
<dbReference type="Proteomes" id="UP000027195">
    <property type="component" value="Unassembled WGS sequence"/>
</dbReference>
<keyword evidence="12" id="KW-0378">Hydrolase</keyword>
<dbReference type="GO" id="GO:0005789">
    <property type="term" value="C:endoplasmic reticulum membrane"/>
    <property type="evidence" value="ECO:0007669"/>
    <property type="project" value="TreeGrafter"/>
</dbReference>
<reference evidence="13" key="1">
    <citation type="journal article" date="2014" name="Proc. Natl. Acad. Sci. U.S.A.">
        <title>Extensive sampling of basidiomycete genomes demonstrates inadequacy of the white-rot/brown-rot paradigm for wood decay fungi.</title>
        <authorList>
            <person name="Riley R."/>
            <person name="Salamov A.A."/>
            <person name="Brown D.W."/>
            <person name="Nagy L.G."/>
            <person name="Floudas D."/>
            <person name="Held B.W."/>
            <person name="Levasseur A."/>
            <person name="Lombard V."/>
            <person name="Morin E."/>
            <person name="Otillar R."/>
            <person name="Lindquist E.A."/>
            <person name="Sun H."/>
            <person name="LaButti K.M."/>
            <person name="Schmutz J."/>
            <person name="Jabbour D."/>
            <person name="Luo H."/>
            <person name="Baker S.E."/>
            <person name="Pisabarro A.G."/>
            <person name="Walton J.D."/>
            <person name="Blanchette R.A."/>
            <person name="Henrissat B."/>
            <person name="Martin F."/>
            <person name="Cullen D."/>
            <person name="Hibbett D.S."/>
            <person name="Grigoriev I.V."/>
        </authorList>
    </citation>
    <scope>NUCLEOTIDE SEQUENCE [LARGE SCALE GENOMIC DNA]</scope>
    <source>
        <strain evidence="13">FD-172 SS1</strain>
    </source>
</reference>
<evidence type="ECO:0000313" key="13">
    <source>
        <dbReference type="Proteomes" id="UP000027195"/>
    </source>
</evidence>
<keyword evidence="4" id="KW-0735">Signal-anchor</keyword>
<keyword evidence="8" id="KW-0961">Cell wall biogenesis/degradation</keyword>
<feature type="region of interest" description="Disordered" evidence="9">
    <location>
        <begin position="1"/>
        <end position="23"/>
    </location>
</feature>
<evidence type="ECO:0000256" key="2">
    <source>
        <dbReference type="ARBA" id="ARBA00010962"/>
    </source>
</evidence>
<gene>
    <name evidence="12" type="ORF">BOTBODRAFT_107900</name>
</gene>
<evidence type="ECO:0000256" key="7">
    <source>
        <dbReference type="ARBA" id="ARBA00023180"/>
    </source>
</evidence>
<evidence type="ECO:0000256" key="4">
    <source>
        <dbReference type="ARBA" id="ARBA00022968"/>
    </source>
</evidence>
<feature type="compositionally biased region" description="Acidic residues" evidence="9">
    <location>
        <begin position="1"/>
        <end position="13"/>
    </location>
</feature>
<keyword evidence="5 10" id="KW-1133">Transmembrane helix</keyword>
<dbReference type="GO" id="GO:0031505">
    <property type="term" value="P:fungal-type cell wall organization"/>
    <property type="evidence" value="ECO:0007669"/>
    <property type="project" value="TreeGrafter"/>
</dbReference>
<dbReference type="OrthoDB" id="412647at2759"/>
<evidence type="ECO:0000256" key="10">
    <source>
        <dbReference type="SAM" id="Phobius"/>
    </source>
</evidence>
<comment type="similarity">
    <text evidence="2">Belongs to the SKN1/KRE6 family.</text>
</comment>
<dbReference type="AlphaFoldDB" id="A0A067MJY8"/>
<dbReference type="STRING" id="930990.A0A067MJY8"/>
<dbReference type="Gene3D" id="2.60.120.200">
    <property type="match status" value="1"/>
</dbReference>
<dbReference type="InterPro" id="IPR000757">
    <property type="entry name" value="Beta-glucanase-like"/>
</dbReference>
<evidence type="ECO:0000256" key="1">
    <source>
        <dbReference type="ARBA" id="ARBA00004606"/>
    </source>
</evidence>
<dbReference type="InterPro" id="IPR013320">
    <property type="entry name" value="ConA-like_dom_sf"/>
</dbReference>
<dbReference type="HOGENOM" id="CLU_010811_3_0_1"/>
<dbReference type="EMBL" id="KL198030">
    <property type="protein sequence ID" value="KDQ15829.1"/>
    <property type="molecule type" value="Genomic_DNA"/>
</dbReference>
<dbReference type="GO" id="GO:0006078">
    <property type="term" value="P:(1-&gt;6)-beta-D-glucan biosynthetic process"/>
    <property type="evidence" value="ECO:0007669"/>
    <property type="project" value="TreeGrafter"/>
</dbReference>
<keyword evidence="3 10" id="KW-0812">Transmembrane</keyword>
<dbReference type="GO" id="GO:0015926">
    <property type="term" value="F:glucosidase activity"/>
    <property type="evidence" value="ECO:0007669"/>
    <property type="project" value="TreeGrafter"/>
</dbReference>
<keyword evidence="7" id="KW-0325">Glycoprotein</keyword>
<dbReference type="InParanoid" id="A0A067MJY8"/>
<keyword evidence="6 10" id="KW-0472">Membrane</keyword>
<dbReference type="PROSITE" id="PS51762">
    <property type="entry name" value="GH16_2"/>
    <property type="match status" value="1"/>
</dbReference>
<dbReference type="Pfam" id="PF03935">
    <property type="entry name" value="SKN1_KRE6_Sbg1"/>
    <property type="match status" value="1"/>
</dbReference>
<dbReference type="PANTHER" id="PTHR31361">
    <property type="entry name" value="BETA-GLUCAN SYNTHESIS-ASSOCIATED PROTEIN KRE6-RELATED"/>
    <property type="match status" value="1"/>
</dbReference>
<keyword evidence="13" id="KW-1185">Reference proteome</keyword>
<proteinExistence type="inferred from homology"/>
<feature type="compositionally biased region" description="Basic and acidic residues" evidence="9">
    <location>
        <begin position="14"/>
        <end position="23"/>
    </location>
</feature>
<evidence type="ECO:0000256" key="9">
    <source>
        <dbReference type="SAM" id="MobiDB-lite"/>
    </source>
</evidence>
<feature type="domain" description="GH16" evidence="11">
    <location>
        <begin position="99"/>
        <end position="432"/>
    </location>
</feature>
<sequence>MGEGPPEDDDELHEPDAKDRKDPIAGASVRGVMSVSALVVILTALITLFLGYPIIDHFARDHSRDKVGLGNLVNSTGQIPDVQALLIDPDTPSESHSRTGFDGKQYDLVFSDEFNKDGRSFRTGDDPFWEAVNASYSSSLLYDPAQVTTKAGHLAISAEKYGSKYKSAMLQSWNKLCFTTGYIELAVSLPGSSSSTGLAWLLGNLARAGYPATTEGTSLYSYNTCDASAAAGSSLKGQKLSACTCPGEDHPGPSPAQGRGAPQINVFDGHAATHGAVAQSALFAPYSAGSNYSASAVEITDSTKTSLSALKGSTAAQVLSAETTVDPSVYTGSGGSAFGVFGFEYWSDPAAPADGYISWIAGGEKVFTVRAPAVGADPASGVGQRLISEEPMVRFLQFFVPPWHTETFQTDATSLPAQLLIDYVRVYQRTGSTNLGCSTSSYPTADYIEKHSNAYTDPTYTSWSSAGYAFPKSSLVRVISWRLPFAFDYVSMTLTRFLSIQGGGC</sequence>
<evidence type="ECO:0000256" key="3">
    <source>
        <dbReference type="ARBA" id="ARBA00022692"/>
    </source>
</evidence>
<organism evidence="12 13">
    <name type="scientific">Botryobasidium botryosum (strain FD-172 SS1)</name>
    <dbReference type="NCBI Taxonomy" id="930990"/>
    <lineage>
        <taxon>Eukaryota</taxon>
        <taxon>Fungi</taxon>
        <taxon>Dikarya</taxon>
        <taxon>Basidiomycota</taxon>
        <taxon>Agaricomycotina</taxon>
        <taxon>Agaricomycetes</taxon>
        <taxon>Cantharellales</taxon>
        <taxon>Botryobasidiaceae</taxon>
        <taxon>Botryobasidium</taxon>
    </lineage>
</organism>